<dbReference type="PANTHER" id="PTHR22826:SF106">
    <property type="entry name" value="TRIO, ISOFORM A"/>
    <property type="match status" value="1"/>
</dbReference>
<organism evidence="2 3">
    <name type="scientific">Anopheles farauti</name>
    <dbReference type="NCBI Taxonomy" id="69004"/>
    <lineage>
        <taxon>Eukaryota</taxon>
        <taxon>Metazoa</taxon>
        <taxon>Ecdysozoa</taxon>
        <taxon>Arthropoda</taxon>
        <taxon>Hexapoda</taxon>
        <taxon>Insecta</taxon>
        <taxon>Pterygota</taxon>
        <taxon>Neoptera</taxon>
        <taxon>Endopterygota</taxon>
        <taxon>Diptera</taxon>
        <taxon>Nematocera</taxon>
        <taxon>Culicoidea</taxon>
        <taxon>Culicidae</taxon>
        <taxon>Anophelinae</taxon>
        <taxon>Anopheles</taxon>
    </lineage>
</organism>
<name>A0A182Q6B3_9DIPT</name>
<dbReference type="GO" id="GO:0019898">
    <property type="term" value="C:extrinsic component of membrane"/>
    <property type="evidence" value="ECO:0007669"/>
    <property type="project" value="TreeGrafter"/>
</dbReference>
<dbReference type="InterPro" id="IPR051336">
    <property type="entry name" value="RhoGEF_Guanine_NuclExch_SF"/>
</dbReference>
<evidence type="ECO:0000256" key="1">
    <source>
        <dbReference type="ARBA" id="ARBA00022658"/>
    </source>
</evidence>
<sequence>MDGMRALDILPLLNERFALLSGGRDNRGGPIICFPATTKRERIKPEDIKRVVSYFINIPSRSVNLPFFRFKLPSAIDETTGPDLKINPTTTHPLANATKFRSI</sequence>
<evidence type="ECO:0000313" key="3">
    <source>
        <dbReference type="Proteomes" id="UP000075886"/>
    </source>
</evidence>
<dbReference type="AlphaFoldDB" id="A0A182Q6B3"/>
<evidence type="ECO:0000313" key="2">
    <source>
        <dbReference type="EnsemblMetazoa" id="AFAF003916-PA"/>
    </source>
</evidence>
<dbReference type="GO" id="GO:0005737">
    <property type="term" value="C:cytoplasm"/>
    <property type="evidence" value="ECO:0007669"/>
    <property type="project" value="TreeGrafter"/>
</dbReference>
<dbReference type="PANTHER" id="PTHR22826">
    <property type="entry name" value="RHO GUANINE EXCHANGE FACTOR-RELATED"/>
    <property type="match status" value="1"/>
</dbReference>
<reference evidence="2" key="2">
    <citation type="submission" date="2020-05" db="UniProtKB">
        <authorList>
            <consortium name="EnsemblMetazoa"/>
        </authorList>
    </citation>
    <scope>IDENTIFICATION</scope>
    <source>
        <strain evidence="2">FAR1</strain>
    </source>
</reference>
<dbReference type="GO" id="GO:0005085">
    <property type="term" value="F:guanyl-nucleotide exchange factor activity"/>
    <property type="evidence" value="ECO:0007669"/>
    <property type="project" value="UniProtKB-KW"/>
</dbReference>
<proteinExistence type="predicted"/>
<accession>A0A182Q6B3</accession>
<dbReference type="Proteomes" id="UP000075886">
    <property type="component" value="Unassembled WGS sequence"/>
</dbReference>
<dbReference type="GO" id="GO:0007411">
    <property type="term" value="P:axon guidance"/>
    <property type="evidence" value="ECO:0007669"/>
    <property type="project" value="TreeGrafter"/>
</dbReference>
<keyword evidence="3" id="KW-1185">Reference proteome</keyword>
<dbReference type="STRING" id="69004.A0A182Q6B3"/>
<dbReference type="EMBL" id="AXCN02000969">
    <property type="status" value="NOT_ANNOTATED_CDS"/>
    <property type="molecule type" value="Genomic_DNA"/>
</dbReference>
<keyword evidence="1" id="KW-0344">Guanine-nucleotide releasing factor</keyword>
<reference evidence="3" key="1">
    <citation type="submission" date="2014-01" db="EMBL/GenBank/DDBJ databases">
        <title>The Genome Sequence of Anopheles farauti FAR1 (V2).</title>
        <authorList>
            <consortium name="The Broad Institute Genomics Platform"/>
            <person name="Neafsey D.E."/>
            <person name="Besansky N."/>
            <person name="Howell P."/>
            <person name="Walton C."/>
            <person name="Young S.K."/>
            <person name="Zeng Q."/>
            <person name="Gargeya S."/>
            <person name="Fitzgerald M."/>
            <person name="Haas B."/>
            <person name="Abouelleil A."/>
            <person name="Allen A.W."/>
            <person name="Alvarado L."/>
            <person name="Arachchi H.M."/>
            <person name="Berlin A.M."/>
            <person name="Chapman S.B."/>
            <person name="Gainer-Dewar J."/>
            <person name="Goldberg J."/>
            <person name="Griggs A."/>
            <person name="Gujja S."/>
            <person name="Hansen M."/>
            <person name="Howarth C."/>
            <person name="Imamovic A."/>
            <person name="Ireland A."/>
            <person name="Larimer J."/>
            <person name="McCowan C."/>
            <person name="Murphy C."/>
            <person name="Pearson M."/>
            <person name="Poon T.W."/>
            <person name="Priest M."/>
            <person name="Roberts A."/>
            <person name="Saif S."/>
            <person name="Shea T."/>
            <person name="Sisk P."/>
            <person name="Sykes S."/>
            <person name="Wortman J."/>
            <person name="Nusbaum C."/>
            <person name="Birren B."/>
        </authorList>
    </citation>
    <scope>NUCLEOTIDE SEQUENCE [LARGE SCALE GENOMIC DNA]</scope>
    <source>
        <strain evidence="3">FAR1</strain>
    </source>
</reference>
<protein>
    <submittedName>
        <fullName evidence="2">Uncharacterized protein</fullName>
    </submittedName>
</protein>
<dbReference type="VEuPathDB" id="VectorBase:AFAF003916"/>
<dbReference type="EnsemblMetazoa" id="AFAF003916-RA">
    <property type="protein sequence ID" value="AFAF003916-PA"/>
    <property type="gene ID" value="AFAF003916"/>
</dbReference>